<dbReference type="EMBL" id="JARK01001364">
    <property type="protein sequence ID" value="EYC18147.1"/>
    <property type="molecule type" value="Genomic_DNA"/>
</dbReference>
<name>A0A016UTM0_9BILA</name>
<keyword evidence="1" id="KW-0472">Membrane</keyword>
<keyword evidence="1" id="KW-1133">Transmembrane helix</keyword>
<protein>
    <submittedName>
        <fullName evidence="2">Uncharacterized protein</fullName>
    </submittedName>
</protein>
<reference evidence="3" key="1">
    <citation type="journal article" date="2015" name="Nat. Genet.">
        <title>The genome and transcriptome of the zoonotic hookworm Ancylostoma ceylanicum identify infection-specific gene families.</title>
        <authorList>
            <person name="Schwarz E.M."/>
            <person name="Hu Y."/>
            <person name="Antoshechkin I."/>
            <person name="Miller M.M."/>
            <person name="Sternberg P.W."/>
            <person name="Aroian R.V."/>
        </authorList>
    </citation>
    <scope>NUCLEOTIDE SEQUENCE</scope>
    <source>
        <strain evidence="3">HY135</strain>
    </source>
</reference>
<dbReference type="AlphaFoldDB" id="A0A016UTM0"/>
<gene>
    <name evidence="2" type="primary">Acey_s0028.g1701</name>
    <name evidence="2" type="ORF">Y032_0028g1701</name>
</gene>
<keyword evidence="1" id="KW-0812">Transmembrane</keyword>
<organism evidence="2 3">
    <name type="scientific">Ancylostoma ceylanicum</name>
    <dbReference type="NCBI Taxonomy" id="53326"/>
    <lineage>
        <taxon>Eukaryota</taxon>
        <taxon>Metazoa</taxon>
        <taxon>Ecdysozoa</taxon>
        <taxon>Nematoda</taxon>
        <taxon>Chromadorea</taxon>
        <taxon>Rhabditida</taxon>
        <taxon>Rhabditina</taxon>
        <taxon>Rhabditomorpha</taxon>
        <taxon>Strongyloidea</taxon>
        <taxon>Ancylostomatidae</taxon>
        <taxon>Ancylostomatinae</taxon>
        <taxon>Ancylostoma</taxon>
    </lineage>
</organism>
<dbReference type="Proteomes" id="UP000024635">
    <property type="component" value="Unassembled WGS sequence"/>
</dbReference>
<feature type="transmembrane region" description="Helical" evidence="1">
    <location>
        <begin position="269"/>
        <end position="293"/>
    </location>
</feature>
<proteinExistence type="predicted"/>
<comment type="caution">
    <text evidence="2">The sequence shown here is derived from an EMBL/GenBank/DDBJ whole genome shotgun (WGS) entry which is preliminary data.</text>
</comment>
<accession>A0A016UTM0</accession>
<evidence type="ECO:0000256" key="1">
    <source>
        <dbReference type="SAM" id="Phobius"/>
    </source>
</evidence>
<sequence>MYSPHPSFSFRSYGAVAQPVYLFEDYVFYACAVEDLTLNAATHFFSERGPANIITNPSMSSHKFCLILFLFLDLNLFVEAHEPTEGYDTSFVYLLATNVDTNEEVNVCANYLQFRFQGIAPDAESANPVGLSFWRHLFNETRLCPEPSGSEKLLLYNGTAVPLLYRIKDDGTNCTRRFIQGGSAFNNATRYQLEQLKRYGADNAILLVEKGKHDHLFSNSFDSYVNASDVIQTFFLYTDVFQNEILGLVKGSDVSSLQLRFHRPNPYPIALSMTLMWLLAVGCVTGGGVWALIRCRCGFDL</sequence>
<keyword evidence="3" id="KW-1185">Reference proteome</keyword>
<evidence type="ECO:0000313" key="3">
    <source>
        <dbReference type="Proteomes" id="UP000024635"/>
    </source>
</evidence>
<dbReference type="OrthoDB" id="5863689at2759"/>
<evidence type="ECO:0000313" key="2">
    <source>
        <dbReference type="EMBL" id="EYC18147.1"/>
    </source>
</evidence>